<sequence>MNKRLQNGEAEAVISTLGAELVSFRRKDTGAEYIWSGDAAYWTGRSPVLFPIIGAAKNGEIKVDGQAYTIGNHGFARRCEFTLVEESDTTAVFLLSHSESTLDSYPFKFNLYITYTLNGNQLELGYRVDNIDEQDIFFQLGTHPAFNCPFAGEGSLADYFLEFDEPEHLERLFLNASGLLISGKSESVLHEEQQAILPLNHEMFYDGALIFREVNSRQITLKSKLSATSVVVSYQGFPDLGIWQPKDAPFVCIEPWHGVADSEHFEGELQDKEGIIRLTQGADFTSSLTIEIR</sequence>
<reference evidence="1" key="2">
    <citation type="submission" date="2020-09" db="EMBL/GenBank/DDBJ databases">
        <authorList>
            <person name="Sun Q."/>
            <person name="Zhou Y."/>
        </authorList>
    </citation>
    <scope>NUCLEOTIDE SEQUENCE</scope>
    <source>
        <strain evidence="1">CGMCC 1.16134</strain>
    </source>
</reference>
<dbReference type="SUPFAM" id="SSF74650">
    <property type="entry name" value="Galactose mutarotase-like"/>
    <property type="match status" value="1"/>
</dbReference>
<comment type="caution">
    <text evidence="1">The sequence shown here is derived from an EMBL/GenBank/DDBJ whole genome shotgun (WGS) entry which is preliminary data.</text>
</comment>
<dbReference type="AlphaFoldDB" id="A0A917CAH0"/>
<dbReference type="GO" id="GO:0016853">
    <property type="term" value="F:isomerase activity"/>
    <property type="evidence" value="ECO:0007669"/>
    <property type="project" value="InterPro"/>
</dbReference>
<proteinExistence type="predicted"/>
<dbReference type="GO" id="GO:0005975">
    <property type="term" value="P:carbohydrate metabolic process"/>
    <property type="evidence" value="ECO:0007669"/>
    <property type="project" value="InterPro"/>
</dbReference>
<dbReference type="PANTHER" id="PTHR11122:SF13">
    <property type="entry name" value="GLUCOSE-6-PHOSPHATE 1-EPIMERASE"/>
    <property type="match status" value="1"/>
</dbReference>
<accession>A0A917CAH0</accession>
<dbReference type="InterPro" id="IPR037481">
    <property type="entry name" value="LacX"/>
</dbReference>
<dbReference type="InterPro" id="IPR011013">
    <property type="entry name" value="Gal_mutarotase_sf_dom"/>
</dbReference>
<dbReference type="CDD" id="cd09024">
    <property type="entry name" value="Aldose_epim_lacX"/>
    <property type="match status" value="1"/>
</dbReference>
<dbReference type="RefSeq" id="WP_189025721.1">
    <property type="nucleotide sequence ID" value="NZ_BMKR01000010.1"/>
</dbReference>
<dbReference type="Gene3D" id="2.70.98.10">
    <property type="match status" value="1"/>
</dbReference>
<dbReference type="Pfam" id="PF01263">
    <property type="entry name" value="Aldose_epim"/>
    <property type="match status" value="1"/>
</dbReference>
<name>A0A917CAH0_9BACL</name>
<organism evidence="1 2">
    <name type="scientific">Paenibacillus albidus</name>
    <dbReference type="NCBI Taxonomy" id="2041023"/>
    <lineage>
        <taxon>Bacteria</taxon>
        <taxon>Bacillati</taxon>
        <taxon>Bacillota</taxon>
        <taxon>Bacilli</taxon>
        <taxon>Bacillales</taxon>
        <taxon>Paenibacillaceae</taxon>
        <taxon>Paenibacillus</taxon>
    </lineage>
</organism>
<dbReference type="Proteomes" id="UP000637643">
    <property type="component" value="Unassembled WGS sequence"/>
</dbReference>
<gene>
    <name evidence="1" type="ORF">GCM10010912_27820</name>
</gene>
<keyword evidence="2" id="KW-1185">Reference proteome</keyword>
<dbReference type="EMBL" id="BMKR01000010">
    <property type="protein sequence ID" value="GGF81155.1"/>
    <property type="molecule type" value="Genomic_DNA"/>
</dbReference>
<dbReference type="InterPro" id="IPR008183">
    <property type="entry name" value="Aldose_1/G6P_1-epimerase"/>
</dbReference>
<evidence type="ECO:0000313" key="1">
    <source>
        <dbReference type="EMBL" id="GGF81155.1"/>
    </source>
</evidence>
<evidence type="ECO:0000313" key="2">
    <source>
        <dbReference type="Proteomes" id="UP000637643"/>
    </source>
</evidence>
<protein>
    <submittedName>
        <fullName evidence="1">Galactose mutarotase</fullName>
    </submittedName>
</protein>
<dbReference type="InterPro" id="IPR014718">
    <property type="entry name" value="GH-type_carb-bd"/>
</dbReference>
<reference evidence="1" key="1">
    <citation type="journal article" date="2014" name="Int. J. Syst. Evol. Microbiol.">
        <title>Complete genome sequence of Corynebacterium casei LMG S-19264T (=DSM 44701T), isolated from a smear-ripened cheese.</title>
        <authorList>
            <consortium name="US DOE Joint Genome Institute (JGI-PGF)"/>
            <person name="Walter F."/>
            <person name="Albersmeier A."/>
            <person name="Kalinowski J."/>
            <person name="Ruckert C."/>
        </authorList>
    </citation>
    <scope>NUCLEOTIDE SEQUENCE</scope>
    <source>
        <strain evidence="1">CGMCC 1.16134</strain>
    </source>
</reference>
<dbReference type="GO" id="GO:0030246">
    <property type="term" value="F:carbohydrate binding"/>
    <property type="evidence" value="ECO:0007669"/>
    <property type="project" value="InterPro"/>
</dbReference>
<dbReference type="PANTHER" id="PTHR11122">
    <property type="entry name" value="APOSPORY-ASSOCIATED PROTEIN C-RELATED"/>
    <property type="match status" value="1"/>
</dbReference>